<sequence>ILSITTDNASNMNSMFINLEEKFVNENLDFSSTNQHVYCLAHIINLAIQKILKSLYNNNFDENNEFEEIDDNEEINNLGALGK</sequence>
<feature type="non-terminal residue" evidence="1">
    <location>
        <position position="1"/>
    </location>
</feature>
<name>A0ACA9QJY0_9GLOM</name>
<comment type="caution">
    <text evidence="1">The sequence shown here is derived from an EMBL/GenBank/DDBJ whole genome shotgun (WGS) entry which is preliminary data.</text>
</comment>
<reference evidence="1" key="1">
    <citation type="submission" date="2021-06" db="EMBL/GenBank/DDBJ databases">
        <authorList>
            <person name="Kallberg Y."/>
            <person name="Tangrot J."/>
            <person name="Rosling A."/>
        </authorList>
    </citation>
    <scope>NUCLEOTIDE SEQUENCE</scope>
    <source>
        <strain evidence="1">28 12/20/2015</strain>
    </source>
</reference>
<dbReference type="EMBL" id="CAJVPW010043033">
    <property type="protein sequence ID" value="CAG8751428.1"/>
    <property type="molecule type" value="Genomic_DNA"/>
</dbReference>
<keyword evidence="2" id="KW-1185">Reference proteome</keyword>
<dbReference type="Proteomes" id="UP000789366">
    <property type="component" value="Unassembled WGS sequence"/>
</dbReference>
<feature type="non-terminal residue" evidence="1">
    <location>
        <position position="83"/>
    </location>
</feature>
<proteinExistence type="predicted"/>
<evidence type="ECO:0000313" key="2">
    <source>
        <dbReference type="Proteomes" id="UP000789366"/>
    </source>
</evidence>
<accession>A0ACA9QJY0</accession>
<organism evidence="1 2">
    <name type="scientific">Cetraspora pellucida</name>
    <dbReference type="NCBI Taxonomy" id="1433469"/>
    <lineage>
        <taxon>Eukaryota</taxon>
        <taxon>Fungi</taxon>
        <taxon>Fungi incertae sedis</taxon>
        <taxon>Mucoromycota</taxon>
        <taxon>Glomeromycotina</taxon>
        <taxon>Glomeromycetes</taxon>
        <taxon>Diversisporales</taxon>
        <taxon>Gigasporaceae</taxon>
        <taxon>Cetraspora</taxon>
    </lineage>
</organism>
<evidence type="ECO:0000313" key="1">
    <source>
        <dbReference type="EMBL" id="CAG8751428.1"/>
    </source>
</evidence>
<gene>
    <name evidence="1" type="ORF">SPELUC_LOCUS14508</name>
</gene>
<protein>
    <submittedName>
        <fullName evidence="1">3532_t:CDS:1</fullName>
    </submittedName>
</protein>